<dbReference type="InterPro" id="IPR050317">
    <property type="entry name" value="Plant_Fungal_Acyltransferase"/>
</dbReference>
<accession>A0AAE0HW98</accession>
<dbReference type="GO" id="GO:0016747">
    <property type="term" value="F:acyltransferase activity, transferring groups other than amino-acyl groups"/>
    <property type="evidence" value="ECO:0007669"/>
    <property type="project" value="TreeGrafter"/>
</dbReference>
<dbReference type="Gene3D" id="3.30.559.10">
    <property type="entry name" value="Chloramphenicol acetyltransferase-like domain"/>
    <property type="match status" value="2"/>
</dbReference>
<dbReference type="InterPro" id="IPR023213">
    <property type="entry name" value="CAT-like_dom_sf"/>
</dbReference>
<name>A0AAE0HW98_9PEZI</name>
<dbReference type="Proteomes" id="UP001283341">
    <property type="component" value="Unassembled WGS sequence"/>
</dbReference>
<dbReference type="PANTHER" id="PTHR31642:SF310">
    <property type="entry name" value="FATTY ALCOHOL:CAFFEOYL-COA ACYLTRANSFERASE"/>
    <property type="match status" value="1"/>
</dbReference>
<protein>
    <submittedName>
        <fullName evidence="2">Uncharacterized protein</fullName>
    </submittedName>
</protein>
<dbReference type="AlphaFoldDB" id="A0AAE0HW98"/>
<keyword evidence="3" id="KW-1185">Reference proteome</keyword>
<dbReference type="Pfam" id="PF02458">
    <property type="entry name" value="Transferase"/>
    <property type="match status" value="1"/>
</dbReference>
<reference evidence="2" key="2">
    <citation type="submission" date="2023-06" db="EMBL/GenBank/DDBJ databases">
        <authorList>
            <consortium name="Lawrence Berkeley National Laboratory"/>
            <person name="Haridas S."/>
            <person name="Hensen N."/>
            <person name="Bonometti L."/>
            <person name="Westerberg I."/>
            <person name="Brannstrom I.O."/>
            <person name="Guillou S."/>
            <person name="Cros-Aarteil S."/>
            <person name="Calhoun S."/>
            <person name="Kuo A."/>
            <person name="Mondo S."/>
            <person name="Pangilinan J."/>
            <person name="Riley R."/>
            <person name="Labutti K."/>
            <person name="Andreopoulos B."/>
            <person name="Lipzen A."/>
            <person name="Chen C."/>
            <person name="Yanf M."/>
            <person name="Daum C."/>
            <person name="Ng V."/>
            <person name="Clum A."/>
            <person name="Steindorff A."/>
            <person name="Ohm R."/>
            <person name="Martin F."/>
            <person name="Silar P."/>
            <person name="Natvig D."/>
            <person name="Lalanne C."/>
            <person name="Gautier V."/>
            <person name="Ament-Velasquez S.L."/>
            <person name="Kruys A."/>
            <person name="Hutchinson M.I."/>
            <person name="Powell A.J."/>
            <person name="Barry K."/>
            <person name="Miller A.N."/>
            <person name="Grigoriev I.V."/>
            <person name="Debuchy R."/>
            <person name="Gladieux P."/>
            <person name="Thoren M.H."/>
            <person name="Johannesson H."/>
        </authorList>
    </citation>
    <scope>NUCLEOTIDE SEQUENCE</scope>
    <source>
        <strain evidence="2">CBS 118394</strain>
    </source>
</reference>
<sequence length="486" mass="52895">MAETSDTAKAEALTLLDLLMPKIYVVVTLTFRTTKSTPEVAQILQPGLDRLVKQLPWLAGRVFTNSPSSSSGGKGTPEIRWNEDTTSIVKLIDKGTTSASYDASSSKGMPPPALPTDTWPVASMVDDYPPATGAPVFAASLFRFVDGQGVGLCVCIHHYAVDATAMGEIIRLWAQNVTAEPDRAAAAAASPWLSSVDRTTRLREAVAPFLAKASATSTDEIYARHPEYSPSPPVVPDPPFPECAFKLFKIPITRLNGWKYLCKSRMSSVGALPTTNTLVSGIMWSAITRARMRRDASLADQVSQLNLAVNARPRIREEGFPYLGNAVLIAPSRLPVRELCPPLSSAGGEEEEEDAFVNACEVIGASTRRIDARYVAEVYSLGARTEDYSTIYAGWDLFGARDLTITSWASLDLYETEFGEELGRPEFVRVPPSEIGGICGVLPRRRAGRRDGNGVGEVLEVIVTLWTDDMTALVEDETWKKFAEEV</sequence>
<evidence type="ECO:0000313" key="2">
    <source>
        <dbReference type="EMBL" id="KAK3313767.1"/>
    </source>
</evidence>
<keyword evidence="1" id="KW-0808">Transferase</keyword>
<organism evidence="2 3">
    <name type="scientific">Apodospora peruviana</name>
    <dbReference type="NCBI Taxonomy" id="516989"/>
    <lineage>
        <taxon>Eukaryota</taxon>
        <taxon>Fungi</taxon>
        <taxon>Dikarya</taxon>
        <taxon>Ascomycota</taxon>
        <taxon>Pezizomycotina</taxon>
        <taxon>Sordariomycetes</taxon>
        <taxon>Sordariomycetidae</taxon>
        <taxon>Sordariales</taxon>
        <taxon>Lasiosphaeriaceae</taxon>
        <taxon>Apodospora</taxon>
    </lineage>
</organism>
<evidence type="ECO:0000313" key="3">
    <source>
        <dbReference type="Proteomes" id="UP001283341"/>
    </source>
</evidence>
<comment type="caution">
    <text evidence="2">The sequence shown here is derived from an EMBL/GenBank/DDBJ whole genome shotgun (WGS) entry which is preliminary data.</text>
</comment>
<evidence type="ECO:0000256" key="1">
    <source>
        <dbReference type="ARBA" id="ARBA00022679"/>
    </source>
</evidence>
<proteinExistence type="predicted"/>
<reference evidence="2" key="1">
    <citation type="journal article" date="2023" name="Mol. Phylogenet. Evol.">
        <title>Genome-scale phylogeny and comparative genomics of the fungal order Sordariales.</title>
        <authorList>
            <person name="Hensen N."/>
            <person name="Bonometti L."/>
            <person name="Westerberg I."/>
            <person name="Brannstrom I.O."/>
            <person name="Guillou S."/>
            <person name="Cros-Aarteil S."/>
            <person name="Calhoun S."/>
            <person name="Haridas S."/>
            <person name="Kuo A."/>
            <person name="Mondo S."/>
            <person name="Pangilinan J."/>
            <person name="Riley R."/>
            <person name="LaButti K."/>
            <person name="Andreopoulos B."/>
            <person name="Lipzen A."/>
            <person name="Chen C."/>
            <person name="Yan M."/>
            <person name="Daum C."/>
            <person name="Ng V."/>
            <person name="Clum A."/>
            <person name="Steindorff A."/>
            <person name="Ohm R.A."/>
            <person name="Martin F."/>
            <person name="Silar P."/>
            <person name="Natvig D.O."/>
            <person name="Lalanne C."/>
            <person name="Gautier V."/>
            <person name="Ament-Velasquez S.L."/>
            <person name="Kruys A."/>
            <person name="Hutchinson M.I."/>
            <person name="Powell A.J."/>
            <person name="Barry K."/>
            <person name="Miller A.N."/>
            <person name="Grigoriev I.V."/>
            <person name="Debuchy R."/>
            <person name="Gladieux P."/>
            <person name="Hiltunen Thoren M."/>
            <person name="Johannesson H."/>
        </authorList>
    </citation>
    <scope>NUCLEOTIDE SEQUENCE</scope>
    <source>
        <strain evidence="2">CBS 118394</strain>
    </source>
</reference>
<dbReference type="PANTHER" id="PTHR31642">
    <property type="entry name" value="TRICHOTHECENE 3-O-ACETYLTRANSFERASE"/>
    <property type="match status" value="1"/>
</dbReference>
<dbReference type="EMBL" id="JAUEDM010000007">
    <property type="protein sequence ID" value="KAK3313767.1"/>
    <property type="molecule type" value="Genomic_DNA"/>
</dbReference>
<dbReference type="GO" id="GO:0044550">
    <property type="term" value="P:secondary metabolite biosynthetic process"/>
    <property type="evidence" value="ECO:0007669"/>
    <property type="project" value="TreeGrafter"/>
</dbReference>
<gene>
    <name evidence="2" type="ORF">B0H66DRAFT_360594</name>
</gene>